<dbReference type="InterPro" id="IPR008914">
    <property type="entry name" value="PEBP"/>
</dbReference>
<dbReference type="Pfam" id="PF01161">
    <property type="entry name" value="PBP"/>
    <property type="match status" value="1"/>
</dbReference>
<evidence type="ECO:0000256" key="1">
    <source>
        <dbReference type="ARBA" id="ARBA00007091"/>
    </source>
</evidence>
<gene>
    <name evidence="3" type="ORF">CHIRRI_LOCUS4562</name>
</gene>
<keyword evidence="2" id="KW-0732">Signal</keyword>
<dbReference type="SUPFAM" id="SSF49777">
    <property type="entry name" value="PEBP-like"/>
    <property type="match status" value="1"/>
</dbReference>
<evidence type="ECO:0008006" key="5">
    <source>
        <dbReference type="Google" id="ProtNLM"/>
    </source>
</evidence>
<dbReference type="EMBL" id="OU895878">
    <property type="protein sequence ID" value="CAG9801640.1"/>
    <property type="molecule type" value="Genomic_DNA"/>
</dbReference>
<dbReference type="InterPro" id="IPR001858">
    <property type="entry name" value="Phosphatidylethanolamine-bd_CS"/>
</dbReference>
<sequence>MFKKLLFSFIVLINLYNKCEGGSELVQKRLREDEIVPDVLQKLSDVDFLKVSYLKNSKADLGNILTPTQVKEQPEIEYDANPNDFYTLLMTDPDAPSRMEPTFREFRHWLVVNIPGNDIENGETVIEYIGSGPPKDTGLHRYVFLVFKQSKGKIDFDGPYVSNHSPLSRPSTSTRDLIDKYDLELVAANFFEAEYDDYVPTVHFQLSGKSG</sequence>
<reference evidence="3" key="2">
    <citation type="submission" date="2022-10" db="EMBL/GenBank/DDBJ databases">
        <authorList>
            <consortium name="ENA_rothamsted_submissions"/>
            <consortium name="culmorum"/>
            <person name="King R."/>
        </authorList>
    </citation>
    <scope>NUCLEOTIDE SEQUENCE</scope>
</reference>
<dbReference type="OrthoDB" id="2506647at2759"/>
<dbReference type="Proteomes" id="UP001153620">
    <property type="component" value="Chromosome 2"/>
</dbReference>
<organism evidence="3 4">
    <name type="scientific">Chironomus riparius</name>
    <dbReference type="NCBI Taxonomy" id="315576"/>
    <lineage>
        <taxon>Eukaryota</taxon>
        <taxon>Metazoa</taxon>
        <taxon>Ecdysozoa</taxon>
        <taxon>Arthropoda</taxon>
        <taxon>Hexapoda</taxon>
        <taxon>Insecta</taxon>
        <taxon>Pterygota</taxon>
        <taxon>Neoptera</taxon>
        <taxon>Endopterygota</taxon>
        <taxon>Diptera</taxon>
        <taxon>Nematocera</taxon>
        <taxon>Chironomoidea</taxon>
        <taxon>Chironomidae</taxon>
        <taxon>Chironominae</taxon>
        <taxon>Chironomus</taxon>
    </lineage>
</organism>
<accession>A0A9N9RND9</accession>
<dbReference type="Gene3D" id="3.90.280.10">
    <property type="entry name" value="PEBP-like"/>
    <property type="match status" value="1"/>
</dbReference>
<reference evidence="3" key="1">
    <citation type="submission" date="2022-01" db="EMBL/GenBank/DDBJ databases">
        <authorList>
            <person name="King R."/>
        </authorList>
    </citation>
    <scope>NUCLEOTIDE SEQUENCE</scope>
</reference>
<evidence type="ECO:0000313" key="3">
    <source>
        <dbReference type="EMBL" id="CAG9801640.1"/>
    </source>
</evidence>
<feature type="chain" id="PRO_5040124891" description="Phosphatidylethanolamine-binding protein" evidence="2">
    <location>
        <begin position="22"/>
        <end position="211"/>
    </location>
</feature>
<dbReference type="InterPro" id="IPR036610">
    <property type="entry name" value="PEBP-like_sf"/>
</dbReference>
<evidence type="ECO:0000313" key="4">
    <source>
        <dbReference type="Proteomes" id="UP001153620"/>
    </source>
</evidence>
<dbReference type="PROSITE" id="PS01220">
    <property type="entry name" value="PBP"/>
    <property type="match status" value="1"/>
</dbReference>
<name>A0A9N9RND9_9DIPT</name>
<dbReference type="InterPro" id="IPR035810">
    <property type="entry name" value="PEBP_euk"/>
</dbReference>
<dbReference type="AlphaFoldDB" id="A0A9N9RND9"/>
<protein>
    <recommendedName>
        <fullName evidence="5">Phosphatidylethanolamine-binding protein</fullName>
    </recommendedName>
</protein>
<keyword evidence="4" id="KW-1185">Reference proteome</keyword>
<evidence type="ECO:0000256" key="2">
    <source>
        <dbReference type="SAM" id="SignalP"/>
    </source>
</evidence>
<proteinExistence type="inferred from homology"/>
<dbReference type="PANTHER" id="PTHR11362:SF82">
    <property type="entry name" value="PHOSPHATIDYLETHANOLAMINE-BINDING PROTEIN 4"/>
    <property type="match status" value="1"/>
</dbReference>
<dbReference type="CDD" id="cd00866">
    <property type="entry name" value="PEBP_euk"/>
    <property type="match status" value="1"/>
</dbReference>
<comment type="similarity">
    <text evidence="1">Belongs to the phosphatidylethanolamine-binding protein family.</text>
</comment>
<feature type="signal peptide" evidence="2">
    <location>
        <begin position="1"/>
        <end position="21"/>
    </location>
</feature>
<dbReference type="PANTHER" id="PTHR11362">
    <property type="entry name" value="PHOSPHATIDYLETHANOLAMINE-BINDING PROTEIN"/>
    <property type="match status" value="1"/>
</dbReference>